<comment type="similarity">
    <text evidence="1 2">Belongs to the peptidase M16 family.</text>
</comment>
<name>A0A853MM90_9CYAN</name>
<dbReference type="GO" id="GO:0004222">
    <property type="term" value="F:metalloendopeptidase activity"/>
    <property type="evidence" value="ECO:0007669"/>
    <property type="project" value="InterPro"/>
</dbReference>
<feature type="domain" description="Peptidase M16 N-terminal" evidence="3">
    <location>
        <begin position="31"/>
        <end position="172"/>
    </location>
</feature>
<evidence type="ECO:0000256" key="2">
    <source>
        <dbReference type="RuleBase" id="RU004447"/>
    </source>
</evidence>
<feature type="domain" description="Peptidase M16 C-terminal" evidence="4">
    <location>
        <begin position="180"/>
        <end position="357"/>
    </location>
</feature>
<dbReference type="Pfam" id="PF00675">
    <property type="entry name" value="Peptidase_M16"/>
    <property type="match status" value="1"/>
</dbReference>
<dbReference type="PANTHER" id="PTHR11851:SF49">
    <property type="entry name" value="MITOCHONDRIAL-PROCESSING PEPTIDASE SUBUNIT ALPHA"/>
    <property type="match status" value="1"/>
</dbReference>
<comment type="caution">
    <text evidence="5">The sequence shown here is derived from an EMBL/GenBank/DDBJ whole genome shotgun (WGS) entry which is preliminary data.</text>
</comment>
<dbReference type="InterPro" id="IPR050361">
    <property type="entry name" value="MPP/UQCRC_Complex"/>
</dbReference>
<dbReference type="EMBL" id="LYXA01000001">
    <property type="protein sequence ID" value="OBU78178.1"/>
    <property type="molecule type" value="Genomic_DNA"/>
</dbReference>
<organism evidence="5 6">
    <name type="scientific">Cylindrospermopsis raciborskii CS-505</name>
    <dbReference type="NCBI Taxonomy" id="533240"/>
    <lineage>
        <taxon>Bacteria</taxon>
        <taxon>Bacillati</taxon>
        <taxon>Cyanobacteriota</taxon>
        <taxon>Cyanophyceae</taxon>
        <taxon>Nostocales</taxon>
        <taxon>Aphanizomenonaceae</taxon>
        <taxon>Cylindrospermopsis</taxon>
    </lineage>
</organism>
<gene>
    <name evidence="5" type="ORF">A9P98_16935</name>
</gene>
<dbReference type="AlphaFoldDB" id="A0A853MM90"/>
<evidence type="ECO:0000259" key="3">
    <source>
        <dbReference type="Pfam" id="PF00675"/>
    </source>
</evidence>
<dbReference type="GO" id="GO:0006508">
    <property type="term" value="P:proteolysis"/>
    <property type="evidence" value="ECO:0007669"/>
    <property type="project" value="InterPro"/>
</dbReference>
<evidence type="ECO:0000313" key="5">
    <source>
        <dbReference type="EMBL" id="OBU78178.1"/>
    </source>
</evidence>
<reference evidence="5 6" key="1">
    <citation type="submission" date="2016-05" db="EMBL/GenBank/DDBJ databases">
        <title>First complete genome of the cyanobacterium Cylindrospermopsis raciborskii CS505, containing a circular chromosome and a single extrachromosomal element.</title>
        <authorList>
            <person name="Fuentes J."/>
            <person name="Tamames J."/>
            <person name="Allen E."/>
            <person name="Plominski A."/>
            <person name="Vasquez M."/>
        </authorList>
    </citation>
    <scope>NUCLEOTIDE SEQUENCE [LARGE SCALE GENOMIC DNA]</scope>
    <source>
        <strain evidence="5 6">CS505</strain>
    </source>
</reference>
<evidence type="ECO:0000313" key="6">
    <source>
        <dbReference type="Proteomes" id="UP000093903"/>
    </source>
</evidence>
<dbReference type="PROSITE" id="PS00143">
    <property type="entry name" value="INSULINASE"/>
    <property type="match status" value="1"/>
</dbReference>
<dbReference type="InterPro" id="IPR007863">
    <property type="entry name" value="Peptidase_M16_C"/>
</dbReference>
<evidence type="ECO:0000256" key="1">
    <source>
        <dbReference type="ARBA" id="ARBA00007261"/>
    </source>
</evidence>
<sequence length="423" mass="48321">MTTHITENKTLFPASIFRLDNGLTFIHQEIAATPVVVADVWVRAGATSESDPLFGMAHFLEHMIFKGTASLGPGEFDYNIERMGGISNAATSHDYTHYYLATANHYLADTLPHLGELLLNAAIFEDEFIRERDVVLEEIRSCADDPDAMGFEALLKTVYENHPYGRPILGTKKELMENSPEAMRCFHRRHYQPENMTVVIVGGIERDTSWEIVNKTFKNFKNQDDFPTSNQLAPPQIRDVKRQELILPRIEQARLIMAWNLPGMEELAIANGLEILSVILGQGRTSRLVNDLREEKQLVQEIYTNFSVQKDSSLLTITAYLEPEYLDRVENLILEHLHRLQIHGVTEQELKRTQRSLCNDYAFNTETPNQLASLYGYYNTVAKAQLSVAYPEQIQSFNTKKLQKVAQNYLSLQDYAVTIMKPY</sequence>
<accession>A0A853MM90</accession>
<evidence type="ECO:0000259" key="4">
    <source>
        <dbReference type="Pfam" id="PF05193"/>
    </source>
</evidence>
<dbReference type="Pfam" id="PF05193">
    <property type="entry name" value="Peptidase_M16_C"/>
    <property type="match status" value="1"/>
</dbReference>
<protein>
    <submittedName>
        <fullName evidence="5">Peptidase M16</fullName>
    </submittedName>
</protein>
<dbReference type="RefSeq" id="WP_006277496.1">
    <property type="nucleotide sequence ID" value="NZ_ACYA01000040.1"/>
</dbReference>
<dbReference type="PANTHER" id="PTHR11851">
    <property type="entry name" value="METALLOPROTEASE"/>
    <property type="match status" value="1"/>
</dbReference>
<dbReference type="InterPro" id="IPR001431">
    <property type="entry name" value="Pept_M16_Zn_BS"/>
</dbReference>
<dbReference type="GO" id="GO:0046872">
    <property type="term" value="F:metal ion binding"/>
    <property type="evidence" value="ECO:0007669"/>
    <property type="project" value="InterPro"/>
</dbReference>
<proteinExistence type="inferred from homology"/>
<dbReference type="Gene3D" id="3.30.830.10">
    <property type="entry name" value="Metalloenzyme, LuxS/M16 peptidase-like"/>
    <property type="match status" value="2"/>
</dbReference>
<dbReference type="InterPro" id="IPR011765">
    <property type="entry name" value="Pept_M16_N"/>
</dbReference>
<dbReference type="InterPro" id="IPR011249">
    <property type="entry name" value="Metalloenz_LuxS/M16"/>
</dbReference>
<dbReference type="SUPFAM" id="SSF63411">
    <property type="entry name" value="LuxS/MPP-like metallohydrolase"/>
    <property type="match status" value="2"/>
</dbReference>
<dbReference type="Proteomes" id="UP000093903">
    <property type="component" value="Unassembled WGS sequence"/>
</dbReference>